<dbReference type="GO" id="GO:0005634">
    <property type="term" value="C:nucleus"/>
    <property type="evidence" value="ECO:0007669"/>
    <property type="project" value="UniProtKB-SubCell"/>
</dbReference>
<evidence type="ECO:0000256" key="7">
    <source>
        <dbReference type="SAM" id="MobiDB-lite"/>
    </source>
</evidence>
<evidence type="ECO:0000256" key="5">
    <source>
        <dbReference type="ARBA" id="ARBA00022833"/>
    </source>
</evidence>
<keyword evidence="4" id="KW-0378">Hydrolase</keyword>
<keyword evidence="6" id="KW-0539">Nucleus</keyword>
<evidence type="ECO:0000256" key="3">
    <source>
        <dbReference type="ARBA" id="ARBA00022771"/>
    </source>
</evidence>
<dbReference type="GO" id="GO:0003677">
    <property type="term" value="F:DNA binding"/>
    <property type="evidence" value="ECO:0007669"/>
    <property type="project" value="InterPro"/>
</dbReference>
<sequence>MVRIEYSTNSRARCQSCHSNIGQSTIRIASKALSPYQKGEYMTKYHHASCYNNRKDFTKLYGFWDLTKDDKKHFMNEEQRRENFPEDYLEDAIIAATTTTTCSATQEEKMTTESSLNLTITGIKHGEVCAYANQNVSLVREPDNQYDRNAIKVITLAGQLIGRIKKEQAVGLSSKLAEMDCICTVIDNGDGWNQKLKCVFEKKEVTTADIPAMVTTTYESTASAASATAKSTGKRKQAPSLDVDSINAPRAKKKVTEVTPSKKSPIDFVNPYLKINPTTNATRVDDVTTAKKVPEVTPSKKLPTVIANPYLKINSTTKATKVEDVATTKKVPEITPSKKLPTVINNPYLKTNSTNATKAGDVTDKRPPELSKKRTIVVNPYLKVLILTVTGIKYAQVCAYENQKVLLVREPENIHDKHAIKVLNSAGQKIGHIKRQQAVSLSPKLAKLDDSLMMTDCVLIDNGDGYNQKLRCVFKKKDTKVCDQSTSSTPASTVISSSAAAITARKIPEVTPLKPIITNPYLNKERNT</sequence>
<evidence type="ECO:0000256" key="1">
    <source>
        <dbReference type="ARBA" id="ARBA00004123"/>
    </source>
</evidence>
<dbReference type="KEGG" id="fcy:FRACYDRAFT_247171"/>
<keyword evidence="10" id="KW-1185">Reference proteome</keyword>
<evidence type="ECO:0000313" key="10">
    <source>
        <dbReference type="Proteomes" id="UP000095751"/>
    </source>
</evidence>
<name>A0A1E7EXT2_9STRA</name>
<comment type="subcellular location">
    <subcellularLocation>
        <location evidence="1">Nucleus</location>
    </subcellularLocation>
</comment>
<dbReference type="SMART" id="SM01336">
    <property type="entry name" value="zf-PARP"/>
    <property type="match status" value="1"/>
</dbReference>
<dbReference type="Gene3D" id="3.30.1740.10">
    <property type="entry name" value="Zinc finger, PARP-type"/>
    <property type="match status" value="1"/>
</dbReference>
<dbReference type="InterPro" id="IPR014905">
    <property type="entry name" value="HIRAN"/>
</dbReference>
<feature type="domain" description="PARP-type" evidence="8">
    <location>
        <begin position="2"/>
        <end position="72"/>
    </location>
</feature>
<keyword evidence="2" id="KW-0479">Metal-binding</keyword>
<dbReference type="SMART" id="SM00910">
    <property type="entry name" value="HIRAN"/>
    <property type="match status" value="2"/>
</dbReference>
<dbReference type="EMBL" id="KV784371">
    <property type="protein sequence ID" value="OEU10629.1"/>
    <property type="molecule type" value="Genomic_DNA"/>
</dbReference>
<organism evidence="9 10">
    <name type="scientific">Fragilariopsis cylindrus CCMP1102</name>
    <dbReference type="NCBI Taxonomy" id="635003"/>
    <lineage>
        <taxon>Eukaryota</taxon>
        <taxon>Sar</taxon>
        <taxon>Stramenopiles</taxon>
        <taxon>Ochrophyta</taxon>
        <taxon>Bacillariophyta</taxon>
        <taxon>Bacillariophyceae</taxon>
        <taxon>Bacillariophycidae</taxon>
        <taxon>Bacillariales</taxon>
        <taxon>Bacillariaceae</taxon>
        <taxon>Fragilariopsis</taxon>
    </lineage>
</organism>
<reference evidence="9 10" key="1">
    <citation type="submission" date="2016-09" db="EMBL/GenBank/DDBJ databases">
        <title>Extensive genetic diversity and differential bi-allelic expression allows diatom success in the polar Southern Ocean.</title>
        <authorList>
            <consortium name="DOE Joint Genome Institute"/>
            <person name="Mock T."/>
            <person name="Otillar R.P."/>
            <person name="Strauss J."/>
            <person name="Dupont C."/>
            <person name="Frickenhaus S."/>
            <person name="Maumus F."/>
            <person name="Mcmullan M."/>
            <person name="Sanges R."/>
            <person name="Schmutz J."/>
            <person name="Toseland A."/>
            <person name="Valas R."/>
            <person name="Veluchamy A."/>
            <person name="Ward B.J."/>
            <person name="Allen A."/>
            <person name="Barry K."/>
            <person name="Falciatore A."/>
            <person name="Ferrante M."/>
            <person name="Fortunato A.E."/>
            <person name="Gloeckner G."/>
            <person name="Gruber A."/>
            <person name="Hipkin R."/>
            <person name="Janech M."/>
            <person name="Kroth P."/>
            <person name="Leese F."/>
            <person name="Lindquist E."/>
            <person name="Lyon B.R."/>
            <person name="Martin J."/>
            <person name="Mayer C."/>
            <person name="Parker M."/>
            <person name="Quesneville H."/>
            <person name="Raymond J."/>
            <person name="Uhlig C."/>
            <person name="Valentin K.U."/>
            <person name="Worden A.Z."/>
            <person name="Armbrust E.V."/>
            <person name="Bowler C."/>
            <person name="Green B."/>
            <person name="Moulton V."/>
            <person name="Van Oosterhout C."/>
            <person name="Grigoriev I."/>
        </authorList>
    </citation>
    <scope>NUCLEOTIDE SEQUENCE [LARGE SCALE GENOMIC DNA]</scope>
    <source>
        <strain evidence="9 10">CCMP1102</strain>
    </source>
</reference>
<evidence type="ECO:0000259" key="8">
    <source>
        <dbReference type="PROSITE" id="PS50064"/>
    </source>
</evidence>
<evidence type="ECO:0000256" key="2">
    <source>
        <dbReference type="ARBA" id="ARBA00022723"/>
    </source>
</evidence>
<feature type="region of interest" description="Disordered" evidence="7">
    <location>
        <begin position="345"/>
        <end position="367"/>
    </location>
</feature>
<evidence type="ECO:0000256" key="4">
    <source>
        <dbReference type="ARBA" id="ARBA00022801"/>
    </source>
</evidence>
<proteinExistence type="predicted"/>
<dbReference type="InParanoid" id="A0A1E7EXT2"/>
<dbReference type="PROSITE" id="PS50064">
    <property type="entry name" value="ZF_PARP_2"/>
    <property type="match status" value="1"/>
</dbReference>
<dbReference type="GO" id="GO:0016818">
    <property type="term" value="F:hydrolase activity, acting on acid anhydrides, in phosphorus-containing anhydrides"/>
    <property type="evidence" value="ECO:0007669"/>
    <property type="project" value="InterPro"/>
</dbReference>
<accession>A0A1E7EXT2</accession>
<gene>
    <name evidence="9" type="ORF">FRACYDRAFT_247171</name>
</gene>
<keyword evidence="3" id="KW-0863">Zinc-finger</keyword>
<dbReference type="SUPFAM" id="SSF57716">
    <property type="entry name" value="Glucocorticoid receptor-like (DNA-binding domain)"/>
    <property type="match status" value="1"/>
</dbReference>
<dbReference type="InterPro" id="IPR036957">
    <property type="entry name" value="Znf_PARP_sf"/>
</dbReference>
<protein>
    <recommendedName>
        <fullName evidence="8">PARP-type domain-containing protein</fullName>
    </recommendedName>
</protein>
<dbReference type="Gene3D" id="3.30.70.2330">
    <property type="match status" value="2"/>
</dbReference>
<dbReference type="InterPro" id="IPR001510">
    <property type="entry name" value="Znf_PARP"/>
</dbReference>
<dbReference type="Pfam" id="PF08797">
    <property type="entry name" value="HIRAN"/>
    <property type="match status" value="2"/>
</dbReference>
<dbReference type="OrthoDB" id="448448at2759"/>
<evidence type="ECO:0000313" key="9">
    <source>
        <dbReference type="EMBL" id="OEU10629.1"/>
    </source>
</evidence>
<dbReference type="Proteomes" id="UP000095751">
    <property type="component" value="Unassembled WGS sequence"/>
</dbReference>
<feature type="compositionally biased region" description="Polar residues" evidence="7">
    <location>
        <begin position="345"/>
        <end position="357"/>
    </location>
</feature>
<dbReference type="AlphaFoldDB" id="A0A1E7EXT2"/>
<evidence type="ECO:0000256" key="6">
    <source>
        <dbReference type="ARBA" id="ARBA00023242"/>
    </source>
</evidence>
<feature type="region of interest" description="Disordered" evidence="7">
    <location>
        <begin position="224"/>
        <end position="259"/>
    </location>
</feature>
<dbReference type="GO" id="GO:0008270">
    <property type="term" value="F:zinc ion binding"/>
    <property type="evidence" value="ECO:0007669"/>
    <property type="project" value="UniProtKB-KW"/>
</dbReference>
<keyword evidence="5" id="KW-0862">Zinc</keyword>